<accession>A0A9W6SR31</accession>
<reference evidence="1" key="1">
    <citation type="submission" date="2023-03" db="EMBL/GenBank/DDBJ databases">
        <title>Actinorhabdospora filicis NBRC 111898.</title>
        <authorList>
            <person name="Ichikawa N."/>
            <person name="Sato H."/>
            <person name="Tonouchi N."/>
        </authorList>
    </citation>
    <scope>NUCLEOTIDE SEQUENCE</scope>
    <source>
        <strain evidence="1">NBRC 111898</strain>
    </source>
</reference>
<dbReference type="EMBL" id="BSTX01000002">
    <property type="protein sequence ID" value="GLZ79181.1"/>
    <property type="molecule type" value="Genomic_DNA"/>
</dbReference>
<dbReference type="Gene3D" id="1.25.10.10">
    <property type="entry name" value="Leucine-rich Repeat Variant"/>
    <property type="match status" value="1"/>
</dbReference>
<dbReference type="Proteomes" id="UP001165079">
    <property type="component" value="Unassembled WGS sequence"/>
</dbReference>
<evidence type="ECO:0000313" key="2">
    <source>
        <dbReference type="Proteomes" id="UP001165079"/>
    </source>
</evidence>
<dbReference type="AlphaFoldDB" id="A0A9W6SR31"/>
<keyword evidence="2" id="KW-1185">Reference proteome</keyword>
<proteinExistence type="predicted"/>
<dbReference type="RefSeq" id="WP_285664303.1">
    <property type="nucleotide sequence ID" value="NZ_BSTX01000002.1"/>
</dbReference>
<organism evidence="1 2">
    <name type="scientific">Actinorhabdospora filicis</name>
    <dbReference type="NCBI Taxonomy" id="1785913"/>
    <lineage>
        <taxon>Bacteria</taxon>
        <taxon>Bacillati</taxon>
        <taxon>Actinomycetota</taxon>
        <taxon>Actinomycetes</taxon>
        <taxon>Micromonosporales</taxon>
        <taxon>Micromonosporaceae</taxon>
        <taxon>Actinorhabdospora</taxon>
    </lineage>
</organism>
<gene>
    <name evidence="1" type="ORF">Afil01_39880</name>
</gene>
<sequence>MTHPLVTDVLTSDDPWRVLIPAALNPPADADAVAASAGESYEDADEPGRSRLVSLLRMLEGAADPVVIGLLTRHRSRDLVSLALTRRLALPAPTLDALIAERGLDAGTVAALGLSGDPARAAALGGLLGDGDVGGEAALALARLGAREWTEAIARRLSETRGRTHVAFTVALEEMGDPAAVPHLLDWLAHGPGLPAGDVHRALVRLTGRDPLVPEGDFSAQVRRIWRDLDLTTRPEPDVRVTADRPGRLTLTLDEGRGGVRVAYDPPEPGSSWPRWNKTLRVGGHPLYSLGSDCDTCETMMVLGGFPPAEARVNAVRVRDALADLRELAPATIAALEPVVGELETGVYRAALVGLPLERVDHPGSSWWNRRLGERAESEWEEGDGWSGTPHFQVPEPILGPVPTFGIVMPSEPLDGLDPSTVAAHSRAIARGERPTALVLAWVEDKYVQAEWAERHLLGLVLDGHHRLAAYAGAGVPASVLLLVRTRHDGLQDEILDAL</sequence>
<dbReference type="InterPro" id="IPR011989">
    <property type="entry name" value="ARM-like"/>
</dbReference>
<name>A0A9W6SR31_9ACTN</name>
<evidence type="ECO:0000313" key="1">
    <source>
        <dbReference type="EMBL" id="GLZ79181.1"/>
    </source>
</evidence>
<protein>
    <submittedName>
        <fullName evidence="1">Uncharacterized protein</fullName>
    </submittedName>
</protein>
<comment type="caution">
    <text evidence="1">The sequence shown here is derived from an EMBL/GenBank/DDBJ whole genome shotgun (WGS) entry which is preliminary data.</text>
</comment>